<dbReference type="AlphaFoldDB" id="A0A8C6XQW7"/>
<organism evidence="2 3">
    <name type="scientific">Naja naja</name>
    <name type="common">Indian cobra</name>
    <dbReference type="NCBI Taxonomy" id="35670"/>
    <lineage>
        <taxon>Eukaryota</taxon>
        <taxon>Metazoa</taxon>
        <taxon>Chordata</taxon>
        <taxon>Craniata</taxon>
        <taxon>Vertebrata</taxon>
        <taxon>Euteleostomi</taxon>
        <taxon>Lepidosauria</taxon>
        <taxon>Squamata</taxon>
        <taxon>Bifurcata</taxon>
        <taxon>Unidentata</taxon>
        <taxon>Episquamata</taxon>
        <taxon>Toxicofera</taxon>
        <taxon>Serpentes</taxon>
        <taxon>Colubroidea</taxon>
        <taxon>Elapidae</taxon>
        <taxon>Elapinae</taxon>
        <taxon>Naja</taxon>
    </lineage>
</organism>
<keyword evidence="3" id="KW-1185">Reference proteome</keyword>
<dbReference type="GO" id="GO:0002891">
    <property type="term" value="P:positive regulation of immunoglobulin mediated immune response"/>
    <property type="evidence" value="ECO:0007669"/>
    <property type="project" value="TreeGrafter"/>
</dbReference>
<dbReference type="SUPFAM" id="SSF48726">
    <property type="entry name" value="Immunoglobulin"/>
    <property type="match status" value="2"/>
</dbReference>
<dbReference type="GeneTree" id="ENSGT00500000044993"/>
<keyword evidence="1" id="KW-0472">Membrane</keyword>
<dbReference type="OrthoDB" id="9937217at2759"/>
<evidence type="ECO:0000256" key="1">
    <source>
        <dbReference type="SAM" id="Phobius"/>
    </source>
</evidence>
<name>A0A8C6XQW7_NAJNA</name>
<protein>
    <submittedName>
        <fullName evidence="2">Uncharacterized protein</fullName>
    </submittedName>
</protein>
<reference evidence="2" key="1">
    <citation type="submission" date="2025-08" db="UniProtKB">
        <authorList>
            <consortium name="Ensembl"/>
        </authorList>
    </citation>
    <scope>IDENTIFICATION</scope>
</reference>
<dbReference type="PANTHER" id="PTHR47011:SF1">
    <property type="entry name" value="CD226 ANTIGEN"/>
    <property type="match status" value="1"/>
</dbReference>
<accession>A0A8C6XQW7</accession>
<evidence type="ECO:0000313" key="2">
    <source>
        <dbReference type="Ensembl" id="ENSNNAP00000018279.1"/>
    </source>
</evidence>
<dbReference type="Gene3D" id="2.60.40.10">
    <property type="entry name" value="Immunoglobulins"/>
    <property type="match status" value="2"/>
</dbReference>
<evidence type="ECO:0000313" key="3">
    <source>
        <dbReference type="Proteomes" id="UP000694559"/>
    </source>
</evidence>
<reference evidence="2" key="2">
    <citation type="submission" date="2025-09" db="UniProtKB">
        <authorList>
            <consortium name="Ensembl"/>
        </authorList>
    </citation>
    <scope>IDENTIFICATION</scope>
</reference>
<sequence length="280" mass="32111">MGEGRESNETAHCAFRLPYDLHIESKYKARVLVTNFTSDNKTLIFSNTTEEDVGFYLCSFHTFPYGILEKRIHVVQSGAFEFSKLSVDHLITKPGENVTFIYRSNSDVAVNRMTWERVQPDCVDLIIQCADSEMPIYGSDYQNRVHCISESSILLWDVTASDYGMYRFSYDMVNGENGTGWIKLTTNSYAPLFTKLHIIFIGSSAFLILIIVVILTYRRPSINTKTRLVRTQQMQIKVLLQQMIQSMSTANRLCKIELTTLYISELPQLILLISGIRIRI</sequence>
<dbReference type="InterPro" id="IPR042842">
    <property type="entry name" value="CD226"/>
</dbReference>
<feature type="transmembrane region" description="Helical" evidence="1">
    <location>
        <begin position="196"/>
        <end position="217"/>
    </location>
</feature>
<keyword evidence="1" id="KW-0812">Transmembrane</keyword>
<keyword evidence="1" id="KW-1133">Transmembrane helix</keyword>
<dbReference type="GO" id="GO:0050839">
    <property type="term" value="F:cell adhesion molecule binding"/>
    <property type="evidence" value="ECO:0007669"/>
    <property type="project" value="TreeGrafter"/>
</dbReference>
<dbReference type="InterPro" id="IPR013783">
    <property type="entry name" value="Ig-like_fold"/>
</dbReference>
<dbReference type="PANTHER" id="PTHR47011">
    <property type="entry name" value="CD226 ANTIGEN"/>
    <property type="match status" value="1"/>
</dbReference>
<proteinExistence type="predicted"/>
<dbReference type="Proteomes" id="UP000694559">
    <property type="component" value="Unplaced"/>
</dbReference>
<dbReference type="Ensembl" id="ENSNNAT00000019192.1">
    <property type="protein sequence ID" value="ENSNNAP00000018279.1"/>
    <property type="gene ID" value="ENSNNAG00000012228.1"/>
</dbReference>
<dbReference type="InterPro" id="IPR036179">
    <property type="entry name" value="Ig-like_dom_sf"/>
</dbReference>
<dbReference type="GO" id="GO:0002729">
    <property type="term" value="P:positive regulation of natural killer cell cytokine production"/>
    <property type="evidence" value="ECO:0007669"/>
    <property type="project" value="InterPro"/>
</dbReference>
<dbReference type="GO" id="GO:0009897">
    <property type="term" value="C:external side of plasma membrane"/>
    <property type="evidence" value="ECO:0007669"/>
    <property type="project" value="TreeGrafter"/>
</dbReference>